<accession>A0ABW4II18</accession>
<dbReference type="RefSeq" id="WP_381077363.1">
    <property type="nucleotide sequence ID" value="NZ_JBHUDX010000004.1"/>
</dbReference>
<dbReference type="Proteomes" id="UP001597261">
    <property type="component" value="Unassembled WGS sequence"/>
</dbReference>
<proteinExistence type="predicted"/>
<keyword evidence="2" id="KW-1185">Reference proteome</keyword>
<reference evidence="2" key="1">
    <citation type="journal article" date="2019" name="Int. J. Syst. Evol. Microbiol.">
        <title>The Global Catalogue of Microorganisms (GCM) 10K type strain sequencing project: providing services to taxonomists for standard genome sequencing and annotation.</title>
        <authorList>
            <consortium name="The Broad Institute Genomics Platform"/>
            <consortium name="The Broad Institute Genome Sequencing Center for Infectious Disease"/>
            <person name="Wu L."/>
            <person name="Ma J."/>
        </authorList>
    </citation>
    <scope>NUCLEOTIDE SEQUENCE [LARGE SCALE GENOMIC DNA]</scope>
    <source>
        <strain evidence="2">CGMCC 1.12470</strain>
    </source>
</reference>
<gene>
    <name evidence="1" type="ORF">ACFSL4_01645</name>
</gene>
<name>A0ABW4II18_9ACTN</name>
<evidence type="ECO:0000313" key="2">
    <source>
        <dbReference type="Proteomes" id="UP001597261"/>
    </source>
</evidence>
<comment type="caution">
    <text evidence="1">The sequence shown here is derived from an EMBL/GenBank/DDBJ whole genome shotgun (WGS) entry which is preliminary data.</text>
</comment>
<sequence length="124" mass="13345">MTDLDALLGLCAQADADLRKRQRNAELEAQADAVKAATACAERVLGPQAAAVLGEWAPVEMMDDDTLQAFVQITPNAYLRCTAHIEDGTWLELISHCPHCGHCRQERVGSLETLAVAMSNAGAR</sequence>
<dbReference type="EMBL" id="JBHUDX010000004">
    <property type="protein sequence ID" value="MFD1656969.1"/>
    <property type="molecule type" value="Genomic_DNA"/>
</dbReference>
<protein>
    <submittedName>
        <fullName evidence="1">Uncharacterized protein</fullName>
    </submittedName>
</protein>
<evidence type="ECO:0000313" key="1">
    <source>
        <dbReference type="EMBL" id="MFD1656969.1"/>
    </source>
</evidence>
<organism evidence="1 2">
    <name type="scientific">Streptomyces caeni</name>
    <dbReference type="NCBI Taxonomy" id="2307231"/>
    <lineage>
        <taxon>Bacteria</taxon>
        <taxon>Bacillati</taxon>
        <taxon>Actinomycetota</taxon>
        <taxon>Actinomycetes</taxon>
        <taxon>Kitasatosporales</taxon>
        <taxon>Streptomycetaceae</taxon>
        <taxon>Streptomyces</taxon>
    </lineage>
</organism>